<dbReference type="InterPro" id="IPR036163">
    <property type="entry name" value="HMA_dom_sf"/>
</dbReference>
<feature type="transmembrane region" description="Helical" evidence="13">
    <location>
        <begin position="437"/>
        <end position="455"/>
    </location>
</feature>
<dbReference type="InterPro" id="IPR023298">
    <property type="entry name" value="ATPase_P-typ_TM_dom_sf"/>
</dbReference>
<feature type="transmembrane region" description="Helical" evidence="13">
    <location>
        <begin position="201"/>
        <end position="220"/>
    </location>
</feature>
<keyword evidence="3" id="KW-0813">Transport</keyword>
<keyword evidence="4 13" id="KW-0812">Transmembrane</keyword>
<keyword evidence="8" id="KW-0067">ATP-binding</keyword>
<keyword evidence="10 13" id="KW-1133">Transmembrane helix</keyword>
<dbReference type="InterPro" id="IPR059000">
    <property type="entry name" value="ATPase_P-type_domA"/>
</dbReference>
<proteinExistence type="inferred from homology"/>
<dbReference type="SFLD" id="SFLDS00003">
    <property type="entry name" value="Haloacid_Dehalogenase"/>
    <property type="match status" value="1"/>
</dbReference>
<dbReference type="EMBL" id="CP064787">
    <property type="protein sequence ID" value="QSG06139.1"/>
    <property type="molecule type" value="Genomic_DNA"/>
</dbReference>
<keyword evidence="6" id="KW-0677">Repeat</keyword>
<dbReference type="PANTHER" id="PTHR48085:SF5">
    <property type="entry name" value="CADMIUM_ZINC-TRANSPORTING ATPASE HMA4-RELATED"/>
    <property type="match status" value="1"/>
</dbReference>
<name>A0A897N4Z7_9EURY</name>
<dbReference type="SUPFAM" id="SSF81665">
    <property type="entry name" value="Calcium ATPase, transmembrane domain M"/>
    <property type="match status" value="1"/>
</dbReference>
<dbReference type="FunFam" id="2.70.150.10:FF:000002">
    <property type="entry name" value="Copper-transporting ATPase 1, putative"/>
    <property type="match status" value="1"/>
</dbReference>
<dbReference type="InterPro" id="IPR023299">
    <property type="entry name" value="ATPase_P-typ_cyto_dom_N"/>
</dbReference>
<evidence type="ECO:0000313" key="15">
    <source>
        <dbReference type="EMBL" id="QSG06139.1"/>
    </source>
</evidence>
<dbReference type="InterPro" id="IPR027256">
    <property type="entry name" value="P-typ_ATPase_IB"/>
</dbReference>
<dbReference type="InterPro" id="IPR018303">
    <property type="entry name" value="ATPase_P-typ_P_site"/>
</dbReference>
<dbReference type="GO" id="GO:0016020">
    <property type="term" value="C:membrane"/>
    <property type="evidence" value="ECO:0007669"/>
    <property type="project" value="UniProtKB-SubCell"/>
</dbReference>
<gene>
    <name evidence="15" type="primary">zntA2</name>
    <name evidence="15" type="ORF">HSR121_1804</name>
</gene>
<dbReference type="GO" id="GO:0005507">
    <property type="term" value="F:copper ion binding"/>
    <property type="evidence" value="ECO:0007669"/>
    <property type="project" value="InterPro"/>
</dbReference>
<dbReference type="AlphaFoldDB" id="A0A897N4Z7"/>
<dbReference type="Pfam" id="PF00122">
    <property type="entry name" value="E1-E2_ATPase"/>
    <property type="match status" value="1"/>
</dbReference>
<dbReference type="NCBIfam" id="TIGR01512">
    <property type="entry name" value="ATPase-IB2_Cd"/>
    <property type="match status" value="1"/>
</dbReference>
<evidence type="ECO:0000259" key="14">
    <source>
        <dbReference type="PROSITE" id="PS50846"/>
    </source>
</evidence>
<accession>A0A897N4Z7</accession>
<dbReference type="Pfam" id="PF00403">
    <property type="entry name" value="HMA"/>
    <property type="match status" value="2"/>
</dbReference>
<keyword evidence="11" id="KW-0406">Ion transport</keyword>
<dbReference type="Gene3D" id="3.30.70.100">
    <property type="match status" value="2"/>
</dbReference>
<dbReference type="SFLD" id="SFLDG00002">
    <property type="entry name" value="C1.7:_P-type_atpase_like"/>
    <property type="match status" value="1"/>
</dbReference>
<evidence type="ECO:0000256" key="9">
    <source>
        <dbReference type="ARBA" id="ARBA00022967"/>
    </source>
</evidence>
<keyword evidence="12 13" id="KW-0472">Membrane</keyword>
<dbReference type="InterPro" id="IPR001757">
    <property type="entry name" value="P_typ_ATPase"/>
</dbReference>
<feature type="transmembrane region" description="Helical" evidence="13">
    <location>
        <begin position="167"/>
        <end position="186"/>
    </location>
</feature>
<feature type="domain" description="HMA" evidence="14">
    <location>
        <begin position="10"/>
        <end position="76"/>
    </location>
</feature>
<sequence>MSEREREGRDAASFEVPEMDCPTCAGKIESSVEQLDGVEAVDPQVASGRVTVTFDDGATTPEEIAERVETAGYTVEDTDETTTFDVPGMDCASCAGKVENALENASGVTGYETRPTAGTVVVTYDPDRTDPAAIVDAIEAAGYEVTGRADETTGADREPIWRSSRAIKTWVSGVFVALGLALAFPLAEGNATVGSLLGNDFALADVAFLLAVAVGGQEIFRNGYYSARNRNLDIDFLMTIAILGALLASLGFGEPLYLEAATLAFLFSVAELLERYSMDRARDSLRELMDLSPAEATVRRDGEARTVPVEAVEPGDVVIVRPGEKIPVDGEVIEGTSAVNQAPITGESVPVDKTVGEAVFAGTINEEGYLEVRTTAATGDDTLSRIVELVEDAQSNKTEREQFVERFSAYYTPVVVGFAIVVTLASPFVLGRSWSTAVVYGLTLLVLACPCAFVISTPVSVVSGITSAAKNGVLIKGGNHLEAMGAVEAVAFDKTGTLTKGELAVTDVIPLNGKSEAEVLRCARGLESRSEHPIGEAIVEEATSAGVDGRTVEDFETLPGKGVHADLDGTPHYAGKPGLFEELGFDLSHVHATTDGGVVTRTAKQLCDRHNCLDLLEETVPALQAEGKTVVLVGTDETLEGVIAVADEIRPDAARTVTRLREAGVERTVMLTGDNERTARAIAEAVGVDDFEAELLPEQKVEAIDDLVAEFDDGVAMVGDGINDAPALATATVGVAMGAAGTDTALETADIALLSDDLSKLPYLYELANDANGVIRQNIWSSLAVKAALALAVPFGYVPIWLAVLAGDAGMTTAVTGNAMRLSRISPEE</sequence>
<dbReference type="GO" id="GO:0019829">
    <property type="term" value="F:ATPase-coupled monoatomic cation transmembrane transporter activity"/>
    <property type="evidence" value="ECO:0007669"/>
    <property type="project" value="InterPro"/>
</dbReference>
<protein>
    <submittedName>
        <fullName evidence="15">Cation transport ATPase</fullName>
    </submittedName>
</protein>
<feature type="domain" description="HMA" evidence="14">
    <location>
        <begin position="80"/>
        <end position="146"/>
    </location>
</feature>
<evidence type="ECO:0000256" key="4">
    <source>
        <dbReference type="ARBA" id="ARBA00022692"/>
    </source>
</evidence>
<dbReference type="InterPro" id="IPR051014">
    <property type="entry name" value="Cation_Transport_ATPase_IB"/>
</dbReference>
<dbReference type="Gene3D" id="3.40.50.1000">
    <property type="entry name" value="HAD superfamily/HAD-like"/>
    <property type="match status" value="1"/>
</dbReference>
<dbReference type="InterPro" id="IPR036412">
    <property type="entry name" value="HAD-like_sf"/>
</dbReference>
<evidence type="ECO:0000256" key="12">
    <source>
        <dbReference type="ARBA" id="ARBA00023136"/>
    </source>
</evidence>
<evidence type="ECO:0000256" key="6">
    <source>
        <dbReference type="ARBA" id="ARBA00022737"/>
    </source>
</evidence>
<dbReference type="Gene3D" id="3.40.1110.10">
    <property type="entry name" value="Calcium-transporting ATPase, cytoplasmic domain N"/>
    <property type="match status" value="1"/>
</dbReference>
<keyword evidence="7" id="KW-0547">Nucleotide-binding</keyword>
<dbReference type="Gene3D" id="2.70.150.10">
    <property type="entry name" value="Calcium-transporting ATPase, cytoplasmic transduction domain A"/>
    <property type="match status" value="1"/>
</dbReference>
<dbReference type="SUPFAM" id="SSF81653">
    <property type="entry name" value="Calcium ATPase, transduction domain A"/>
    <property type="match status" value="1"/>
</dbReference>
<dbReference type="PROSITE" id="PS50846">
    <property type="entry name" value="HMA_2"/>
    <property type="match status" value="2"/>
</dbReference>
<dbReference type="NCBIfam" id="TIGR01494">
    <property type="entry name" value="ATPase_P-type"/>
    <property type="match status" value="2"/>
</dbReference>
<dbReference type="InterPro" id="IPR044492">
    <property type="entry name" value="P_typ_ATPase_HD_dom"/>
</dbReference>
<evidence type="ECO:0000313" key="16">
    <source>
        <dbReference type="Proteomes" id="UP000663525"/>
    </source>
</evidence>
<evidence type="ECO:0000256" key="8">
    <source>
        <dbReference type="ARBA" id="ARBA00022840"/>
    </source>
</evidence>
<dbReference type="SUPFAM" id="SSF56784">
    <property type="entry name" value="HAD-like"/>
    <property type="match status" value="1"/>
</dbReference>
<dbReference type="InterPro" id="IPR008250">
    <property type="entry name" value="ATPase_P-typ_transduc_dom_A_sf"/>
</dbReference>
<keyword evidence="5" id="KW-0479">Metal-binding</keyword>
<comment type="similarity">
    <text evidence="2">Belongs to the cation transport ATPase (P-type) (TC 3.A.3) family. Type IB subfamily.</text>
</comment>
<dbReference type="PRINTS" id="PR00941">
    <property type="entry name" value="CDATPASE"/>
</dbReference>
<dbReference type="SUPFAM" id="SSF55008">
    <property type="entry name" value="HMA, heavy metal-associated domain"/>
    <property type="match status" value="2"/>
</dbReference>
<dbReference type="NCBIfam" id="TIGR01525">
    <property type="entry name" value="ATPase-IB_hvy"/>
    <property type="match status" value="1"/>
</dbReference>
<evidence type="ECO:0000256" key="7">
    <source>
        <dbReference type="ARBA" id="ARBA00022741"/>
    </source>
</evidence>
<evidence type="ECO:0000256" key="2">
    <source>
        <dbReference type="ARBA" id="ARBA00006024"/>
    </source>
</evidence>
<feature type="transmembrane region" description="Helical" evidence="13">
    <location>
        <begin position="410"/>
        <end position="431"/>
    </location>
</feature>
<dbReference type="CDD" id="cd00371">
    <property type="entry name" value="HMA"/>
    <property type="match status" value="2"/>
</dbReference>
<dbReference type="InterPro" id="IPR023214">
    <property type="entry name" value="HAD_sf"/>
</dbReference>
<dbReference type="GO" id="GO:0016887">
    <property type="term" value="F:ATP hydrolysis activity"/>
    <property type="evidence" value="ECO:0007669"/>
    <property type="project" value="InterPro"/>
</dbReference>
<dbReference type="GO" id="GO:0005524">
    <property type="term" value="F:ATP binding"/>
    <property type="evidence" value="ECO:0007669"/>
    <property type="project" value="UniProtKB-KW"/>
</dbReference>
<evidence type="ECO:0000256" key="3">
    <source>
        <dbReference type="ARBA" id="ARBA00022448"/>
    </source>
</evidence>
<dbReference type="Pfam" id="PF00702">
    <property type="entry name" value="Hydrolase"/>
    <property type="match status" value="1"/>
</dbReference>
<keyword evidence="9" id="KW-1278">Translocase</keyword>
<dbReference type="InterPro" id="IPR006122">
    <property type="entry name" value="HMA_Cu_ion-bd"/>
</dbReference>
<evidence type="ECO:0000256" key="5">
    <source>
        <dbReference type="ARBA" id="ARBA00022723"/>
    </source>
</evidence>
<evidence type="ECO:0000256" key="13">
    <source>
        <dbReference type="SAM" id="Phobius"/>
    </source>
</evidence>
<dbReference type="GeneID" id="68855391"/>
<dbReference type="Proteomes" id="UP000663525">
    <property type="component" value="Chromosome"/>
</dbReference>
<dbReference type="NCBIfam" id="TIGR00003">
    <property type="entry name" value="copper ion binding protein"/>
    <property type="match status" value="2"/>
</dbReference>
<evidence type="ECO:0000256" key="10">
    <source>
        <dbReference type="ARBA" id="ARBA00022989"/>
    </source>
</evidence>
<feature type="transmembrane region" description="Helical" evidence="13">
    <location>
        <begin position="232"/>
        <end position="250"/>
    </location>
</feature>
<reference evidence="15" key="1">
    <citation type="submission" date="2020-11" db="EMBL/GenBank/DDBJ databases">
        <title>Carbohydrate-dependent, anaerobic sulfur respiration: A novel catabolism in halophilic archaea.</title>
        <authorList>
            <person name="Sorokin D.Y."/>
            <person name="Messina E."/>
            <person name="Smedile F."/>
            <person name="La Cono V."/>
            <person name="Hallsworth J.E."/>
            <person name="Yakimov M.M."/>
        </authorList>
    </citation>
    <scope>NUCLEOTIDE SEQUENCE</scope>
    <source>
        <strain evidence="15">HSR12-1</strain>
    </source>
</reference>
<evidence type="ECO:0000256" key="11">
    <source>
        <dbReference type="ARBA" id="ARBA00023065"/>
    </source>
</evidence>
<dbReference type="PRINTS" id="PR00119">
    <property type="entry name" value="CATATPASE"/>
</dbReference>
<dbReference type="PROSITE" id="PS00154">
    <property type="entry name" value="ATPASE_E1_E2"/>
    <property type="match status" value="1"/>
</dbReference>
<dbReference type="RefSeq" id="WP_229112560.1">
    <property type="nucleotide sequence ID" value="NZ_CP064787.1"/>
</dbReference>
<comment type="subcellular location">
    <subcellularLocation>
        <location evidence="1">Membrane</location>
        <topology evidence="1">Multi-pass membrane protein</topology>
    </subcellularLocation>
</comment>
<evidence type="ECO:0000256" key="1">
    <source>
        <dbReference type="ARBA" id="ARBA00004141"/>
    </source>
</evidence>
<dbReference type="InterPro" id="IPR006121">
    <property type="entry name" value="HMA_dom"/>
</dbReference>
<dbReference type="PANTHER" id="PTHR48085">
    <property type="entry name" value="CADMIUM/ZINC-TRANSPORTING ATPASE HMA2-RELATED"/>
    <property type="match status" value="1"/>
</dbReference>
<organism evidence="15 16">
    <name type="scientific">Halapricum desulfuricans</name>
    <dbReference type="NCBI Taxonomy" id="2841257"/>
    <lineage>
        <taxon>Archaea</taxon>
        <taxon>Methanobacteriati</taxon>
        <taxon>Methanobacteriota</taxon>
        <taxon>Stenosarchaea group</taxon>
        <taxon>Halobacteria</taxon>
        <taxon>Halobacteriales</taxon>
        <taxon>Haloarculaceae</taxon>
        <taxon>Halapricum</taxon>
    </lineage>
</organism>
<dbReference type="SFLD" id="SFLDF00027">
    <property type="entry name" value="p-type_atpase"/>
    <property type="match status" value="1"/>
</dbReference>